<dbReference type="Pfam" id="PF02720">
    <property type="entry name" value="DUF222"/>
    <property type="match status" value="2"/>
</dbReference>
<feature type="domain" description="HNH nuclease" evidence="2">
    <location>
        <begin position="470"/>
        <end position="523"/>
    </location>
</feature>
<dbReference type="InterPro" id="IPR003615">
    <property type="entry name" value="HNH_nuc"/>
</dbReference>
<keyword evidence="3" id="KW-0378">Hydrolase</keyword>
<evidence type="ECO:0000313" key="4">
    <source>
        <dbReference type="Proteomes" id="UP000824037"/>
    </source>
</evidence>
<feature type="compositionally biased region" description="Low complexity" evidence="1">
    <location>
        <begin position="353"/>
        <end position="364"/>
    </location>
</feature>
<proteinExistence type="predicted"/>
<dbReference type="EMBL" id="DXBY01000238">
    <property type="protein sequence ID" value="HIZ36834.1"/>
    <property type="molecule type" value="Genomic_DNA"/>
</dbReference>
<gene>
    <name evidence="3" type="ORF">H9815_13755</name>
</gene>
<protein>
    <submittedName>
        <fullName evidence="3">HNH endonuclease</fullName>
    </submittedName>
</protein>
<dbReference type="GO" id="GO:0004519">
    <property type="term" value="F:endonuclease activity"/>
    <property type="evidence" value="ECO:0007669"/>
    <property type="project" value="UniProtKB-KW"/>
</dbReference>
<sequence>MTDLTTATDTLRASPLGELLEADLPTRLAALEALCDAVSSGDIQDERDQHTGPELGQASVRVHRACARLTGKRYQWLAVEETDGLWAASAFHPRTYASHVAHTHAISYRNASQMVRLARQLRDDIPRFGAALRAGTIGPDHVHAFASTALTSPTRIAALDEPVELEDAPGTGADGDHAPGSTPSPGQDGAQDEEDGSDHATTGSVSVETFLLTQARDLRPEKVRQLGKYFAHVADPEADERGYSKAKEREFVELVRTLDGWHLSGFLTEENGRLVRAAMDAVMTLPAPDDHRTADQRRAQALADLAHLVLDQGLAGTHASIRPHLGVLIGPEDFKRLLREAGTTRNGPGADRGSGSTSRTTTTGSRDHSSCPSTDTGHTEPASTATSGSTGTTADPPTPERCRRPEPDPSEIDWATRFTADPPSFDDGTGPVPPGLLRRLAGCGDVYRVLFSPEGEVINLGRSHRLFTPAQRRALIARDRGCTWPGCTAPPAICESHHARVHWADGGPTDLSNGALLCYHHHELVDTRSITMTRQGGIWIFTRPDGTTINTDLSQTTERQGWPDTG</sequence>
<accession>A0A9D2J5W9</accession>
<dbReference type="CDD" id="cd00085">
    <property type="entry name" value="HNHc"/>
    <property type="match status" value="1"/>
</dbReference>
<keyword evidence="3" id="KW-0540">Nuclease</keyword>
<dbReference type="AlphaFoldDB" id="A0A9D2J5W9"/>
<dbReference type="Proteomes" id="UP000824037">
    <property type="component" value="Unassembled WGS sequence"/>
</dbReference>
<dbReference type="InterPro" id="IPR003870">
    <property type="entry name" value="DUF222"/>
</dbReference>
<comment type="caution">
    <text evidence="3">The sequence shown here is derived from an EMBL/GenBank/DDBJ whole genome shotgun (WGS) entry which is preliminary data.</text>
</comment>
<dbReference type="SMART" id="SM00507">
    <property type="entry name" value="HNHc"/>
    <property type="match status" value="1"/>
</dbReference>
<name>A0A9D2J5W9_9MICO</name>
<evidence type="ECO:0000313" key="3">
    <source>
        <dbReference type="EMBL" id="HIZ36834.1"/>
    </source>
</evidence>
<feature type="compositionally biased region" description="Basic and acidic residues" evidence="1">
    <location>
        <begin position="398"/>
        <end position="407"/>
    </location>
</feature>
<reference evidence="3" key="2">
    <citation type="submission" date="2021-04" db="EMBL/GenBank/DDBJ databases">
        <authorList>
            <person name="Gilroy R."/>
        </authorList>
    </citation>
    <scope>NUCLEOTIDE SEQUENCE</scope>
    <source>
        <strain evidence="3">ChiGjej4B4-7305</strain>
    </source>
</reference>
<feature type="region of interest" description="Disordered" evidence="1">
    <location>
        <begin position="165"/>
        <end position="205"/>
    </location>
</feature>
<feature type="compositionally biased region" description="Low complexity" evidence="1">
    <location>
        <begin position="381"/>
        <end position="395"/>
    </location>
</feature>
<organism evidence="3 4">
    <name type="scientific">Candidatus Ruania gallistercoris</name>
    <dbReference type="NCBI Taxonomy" id="2838746"/>
    <lineage>
        <taxon>Bacteria</taxon>
        <taxon>Bacillati</taxon>
        <taxon>Actinomycetota</taxon>
        <taxon>Actinomycetes</taxon>
        <taxon>Micrococcales</taxon>
        <taxon>Ruaniaceae</taxon>
        <taxon>Ruania</taxon>
    </lineage>
</organism>
<keyword evidence="3" id="KW-0255">Endonuclease</keyword>
<evidence type="ECO:0000259" key="2">
    <source>
        <dbReference type="SMART" id="SM00507"/>
    </source>
</evidence>
<feature type="region of interest" description="Disordered" evidence="1">
    <location>
        <begin position="342"/>
        <end position="429"/>
    </location>
</feature>
<reference evidence="3" key="1">
    <citation type="journal article" date="2021" name="PeerJ">
        <title>Extensive microbial diversity within the chicken gut microbiome revealed by metagenomics and culture.</title>
        <authorList>
            <person name="Gilroy R."/>
            <person name="Ravi A."/>
            <person name="Getino M."/>
            <person name="Pursley I."/>
            <person name="Horton D.L."/>
            <person name="Alikhan N.F."/>
            <person name="Baker D."/>
            <person name="Gharbi K."/>
            <person name="Hall N."/>
            <person name="Watson M."/>
            <person name="Adriaenssens E.M."/>
            <person name="Foster-Nyarko E."/>
            <person name="Jarju S."/>
            <person name="Secka A."/>
            <person name="Antonio M."/>
            <person name="Oren A."/>
            <person name="Chaudhuri R.R."/>
            <person name="La Ragione R."/>
            <person name="Hildebrand F."/>
            <person name="Pallen M.J."/>
        </authorList>
    </citation>
    <scope>NUCLEOTIDE SEQUENCE</scope>
    <source>
        <strain evidence="3">ChiGjej4B4-7305</strain>
    </source>
</reference>
<evidence type="ECO:0000256" key="1">
    <source>
        <dbReference type="SAM" id="MobiDB-lite"/>
    </source>
</evidence>